<dbReference type="OrthoDB" id="9799175at2"/>
<dbReference type="PANTHER" id="PTHR33154:SF33">
    <property type="entry name" value="TRANSCRIPTIONAL REPRESSOR SDPR"/>
    <property type="match status" value="1"/>
</dbReference>
<dbReference type="InterPro" id="IPR036388">
    <property type="entry name" value="WH-like_DNA-bd_sf"/>
</dbReference>
<dbReference type="CDD" id="cd00090">
    <property type="entry name" value="HTH_ARSR"/>
    <property type="match status" value="1"/>
</dbReference>
<organism evidence="5 6">
    <name type="scientific">Fictibacillus enclensis</name>
    <dbReference type="NCBI Taxonomy" id="1017270"/>
    <lineage>
        <taxon>Bacteria</taxon>
        <taxon>Bacillati</taxon>
        <taxon>Bacillota</taxon>
        <taxon>Bacilli</taxon>
        <taxon>Bacillales</taxon>
        <taxon>Fictibacillaceae</taxon>
        <taxon>Fictibacillus</taxon>
    </lineage>
</organism>
<dbReference type="Pfam" id="PF01022">
    <property type="entry name" value="HTH_5"/>
    <property type="match status" value="1"/>
</dbReference>
<dbReference type="PANTHER" id="PTHR33154">
    <property type="entry name" value="TRANSCRIPTIONAL REGULATOR, ARSR FAMILY"/>
    <property type="match status" value="1"/>
</dbReference>
<dbReference type="InterPro" id="IPR001845">
    <property type="entry name" value="HTH_ArsR_DNA-bd_dom"/>
</dbReference>
<dbReference type="AlphaFoldDB" id="A0A0V8JBF1"/>
<dbReference type="SMART" id="SM00418">
    <property type="entry name" value="HTH_ARSR"/>
    <property type="match status" value="1"/>
</dbReference>
<dbReference type="InterPro" id="IPR036390">
    <property type="entry name" value="WH_DNA-bd_sf"/>
</dbReference>
<dbReference type="RefSeq" id="WP_061967835.1">
    <property type="nucleotide sequence ID" value="NZ_FMAV01000001.1"/>
</dbReference>
<dbReference type="InterPro" id="IPR051081">
    <property type="entry name" value="HTH_MetalResp_TranReg"/>
</dbReference>
<keyword evidence="3" id="KW-0804">Transcription</keyword>
<feature type="domain" description="HTH arsR-type" evidence="4">
    <location>
        <begin position="1"/>
        <end position="93"/>
    </location>
</feature>
<dbReference type="Proteomes" id="UP000054099">
    <property type="component" value="Unassembled WGS sequence"/>
</dbReference>
<proteinExistence type="predicted"/>
<dbReference type="Gene3D" id="1.10.10.10">
    <property type="entry name" value="Winged helix-like DNA-binding domain superfamily/Winged helix DNA-binding domain"/>
    <property type="match status" value="1"/>
</dbReference>
<accession>A0A0V8JBF1</accession>
<dbReference type="SUPFAM" id="SSF46785">
    <property type="entry name" value="Winged helix' DNA-binding domain"/>
    <property type="match status" value="1"/>
</dbReference>
<evidence type="ECO:0000256" key="3">
    <source>
        <dbReference type="ARBA" id="ARBA00023163"/>
    </source>
</evidence>
<evidence type="ECO:0000313" key="6">
    <source>
        <dbReference type="Proteomes" id="UP000054099"/>
    </source>
</evidence>
<dbReference type="GO" id="GO:0003700">
    <property type="term" value="F:DNA-binding transcription factor activity"/>
    <property type="evidence" value="ECO:0007669"/>
    <property type="project" value="InterPro"/>
</dbReference>
<evidence type="ECO:0000313" key="5">
    <source>
        <dbReference type="EMBL" id="KSU84366.1"/>
    </source>
</evidence>
<dbReference type="GO" id="GO:0003677">
    <property type="term" value="F:DNA binding"/>
    <property type="evidence" value="ECO:0007669"/>
    <property type="project" value="UniProtKB-KW"/>
</dbReference>
<reference evidence="5 6" key="1">
    <citation type="journal article" date="2014" name="Antonie Van Leeuwenhoek">
        <title>Fictibacillus enclensis sp. nov., isolated from marine sediment.</title>
        <authorList>
            <person name="Dastager S.G."/>
            <person name="Mawlankar R."/>
            <person name="Srinivasan K."/>
            <person name="Tang S.K."/>
            <person name="Lee J.C."/>
            <person name="Ramana V.V."/>
            <person name="Shouche Y.S."/>
        </authorList>
    </citation>
    <scope>NUCLEOTIDE SEQUENCE [LARGE SCALE GENOMIC DNA]</scope>
    <source>
        <strain evidence="5 6">NIO-1003</strain>
    </source>
</reference>
<protein>
    <submittedName>
        <fullName evidence="5">ArsR family transcriptional regulator</fullName>
    </submittedName>
</protein>
<evidence type="ECO:0000259" key="4">
    <source>
        <dbReference type="PROSITE" id="PS50987"/>
    </source>
</evidence>
<dbReference type="NCBIfam" id="NF033788">
    <property type="entry name" value="HTH_metalloreg"/>
    <property type="match status" value="1"/>
</dbReference>
<keyword evidence="6" id="KW-1185">Reference proteome</keyword>
<dbReference type="InterPro" id="IPR011991">
    <property type="entry name" value="ArsR-like_HTH"/>
</dbReference>
<gene>
    <name evidence="5" type="ORF">AS030_02045</name>
</gene>
<sequence>MSTSPKKHDVFQAIADPTRREILKLLAGRELAVTEIAERFPMSRTAVSKHLLILDEAGLVQSRKTGREKRYTLQAEPLSELEQWLSYFEQFWQNKMSMLKHLAERKEN</sequence>
<keyword evidence="1" id="KW-0805">Transcription regulation</keyword>
<keyword evidence="2" id="KW-0238">DNA-binding</keyword>
<dbReference type="EMBL" id="LNQN01000001">
    <property type="protein sequence ID" value="KSU84366.1"/>
    <property type="molecule type" value="Genomic_DNA"/>
</dbReference>
<evidence type="ECO:0000256" key="2">
    <source>
        <dbReference type="ARBA" id="ARBA00023125"/>
    </source>
</evidence>
<dbReference type="PRINTS" id="PR00778">
    <property type="entry name" value="HTHARSR"/>
</dbReference>
<dbReference type="PROSITE" id="PS50987">
    <property type="entry name" value="HTH_ARSR_2"/>
    <property type="match status" value="1"/>
</dbReference>
<evidence type="ECO:0000256" key="1">
    <source>
        <dbReference type="ARBA" id="ARBA00023015"/>
    </source>
</evidence>
<name>A0A0V8JBF1_9BACL</name>
<comment type="caution">
    <text evidence="5">The sequence shown here is derived from an EMBL/GenBank/DDBJ whole genome shotgun (WGS) entry which is preliminary data.</text>
</comment>